<gene>
    <name evidence="2" type="ORF">F0357_14465</name>
</gene>
<evidence type="ECO:0000313" key="2">
    <source>
        <dbReference type="EMBL" id="MQT13821.1"/>
    </source>
</evidence>
<reference evidence="2 3" key="1">
    <citation type="submission" date="2019-09" db="EMBL/GenBank/DDBJ databases">
        <title>Segnochrobactrum spirostomi gen. nov., sp. nov., isolated from the ciliate Spirostomum cf. yagiui and description of a novel family, Segnochrobactraceae fam. nov. within the order Rhizobiales of the class Alphaproteobacteria.</title>
        <authorList>
            <person name="Akter S."/>
            <person name="Shazib S.U.A."/>
            <person name="Shin M.K."/>
        </authorList>
    </citation>
    <scope>NUCLEOTIDE SEQUENCE [LARGE SCALE GENOMIC DNA]</scope>
    <source>
        <strain evidence="2 3">Sp-1</strain>
    </source>
</reference>
<protein>
    <submittedName>
        <fullName evidence="2">Type II toxin-antitoxin system death-on-curing family toxin</fullName>
    </submittedName>
</protein>
<dbReference type="InterPro" id="IPR053737">
    <property type="entry name" value="Type_II_TA_Toxin"/>
</dbReference>
<evidence type="ECO:0000313" key="3">
    <source>
        <dbReference type="Proteomes" id="UP000332515"/>
    </source>
</evidence>
<dbReference type="NCBIfam" id="TIGR01550">
    <property type="entry name" value="DOC_P1"/>
    <property type="match status" value="1"/>
</dbReference>
<dbReference type="SUPFAM" id="SSF140931">
    <property type="entry name" value="Fic-like"/>
    <property type="match status" value="1"/>
</dbReference>
<dbReference type="PANTHER" id="PTHR39426:SF1">
    <property type="entry name" value="HOMOLOGY TO DEATH-ON-CURING PROTEIN OF PHAGE P1"/>
    <property type="match status" value="1"/>
</dbReference>
<dbReference type="PROSITE" id="PS51459">
    <property type="entry name" value="FIDO"/>
    <property type="match status" value="1"/>
</dbReference>
<comment type="caution">
    <text evidence="2">The sequence shown here is derived from an EMBL/GenBank/DDBJ whole genome shotgun (WGS) entry which is preliminary data.</text>
</comment>
<feature type="domain" description="Fido" evidence="1">
    <location>
        <begin position="8"/>
        <end position="125"/>
    </location>
</feature>
<dbReference type="Pfam" id="PF02661">
    <property type="entry name" value="Fic"/>
    <property type="match status" value="1"/>
</dbReference>
<dbReference type="Gene3D" id="1.20.120.1870">
    <property type="entry name" value="Fic/DOC protein, Fido domain"/>
    <property type="match status" value="1"/>
</dbReference>
<accession>A0A6A7Y6W1</accession>
<dbReference type="InterPro" id="IPR003812">
    <property type="entry name" value="Fido"/>
</dbReference>
<dbReference type="RefSeq" id="WP_153483190.1">
    <property type="nucleotide sequence ID" value="NZ_VWNA01000001.1"/>
</dbReference>
<dbReference type="InterPro" id="IPR036597">
    <property type="entry name" value="Fido-like_dom_sf"/>
</dbReference>
<organism evidence="2 3">
    <name type="scientific">Segnochrobactrum spirostomi</name>
    <dbReference type="NCBI Taxonomy" id="2608987"/>
    <lineage>
        <taxon>Bacteria</taxon>
        <taxon>Pseudomonadati</taxon>
        <taxon>Pseudomonadota</taxon>
        <taxon>Alphaproteobacteria</taxon>
        <taxon>Hyphomicrobiales</taxon>
        <taxon>Segnochrobactraceae</taxon>
        <taxon>Segnochrobactrum</taxon>
    </lineage>
</organism>
<dbReference type="InterPro" id="IPR006440">
    <property type="entry name" value="Doc"/>
</dbReference>
<dbReference type="PIRSF" id="PIRSF018297">
    <property type="entry name" value="Doc"/>
    <property type="match status" value="1"/>
</dbReference>
<dbReference type="GO" id="GO:0016301">
    <property type="term" value="F:kinase activity"/>
    <property type="evidence" value="ECO:0007669"/>
    <property type="project" value="InterPro"/>
</dbReference>
<keyword evidence="3" id="KW-1185">Reference proteome</keyword>
<name>A0A6A7Y6W1_9HYPH</name>
<dbReference type="PANTHER" id="PTHR39426">
    <property type="entry name" value="HOMOLOGY TO DEATH-ON-CURING PROTEIN OF PHAGE P1"/>
    <property type="match status" value="1"/>
</dbReference>
<dbReference type="EMBL" id="VWNA01000001">
    <property type="protein sequence ID" value="MQT13821.1"/>
    <property type="molecule type" value="Genomic_DNA"/>
</dbReference>
<dbReference type="Proteomes" id="UP000332515">
    <property type="component" value="Unassembled WGS sequence"/>
</dbReference>
<sequence length="131" mass="13936">MSAEPTWLDRRALLDVHDATIARDGGLPGLRDEGLLESALARPLQLFHYGGIEDVPTLAAAYAVALARNHAFFDGNKRAAFAALGLFLLANGLRLTAPPAEATRVMIAVAASELDEEAFAAWVGRNVSPRA</sequence>
<evidence type="ECO:0000259" key="1">
    <source>
        <dbReference type="PROSITE" id="PS51459"/>
    </source>
</evidence>
<dbReference type="AlphaFoldDB" id="A0A6A7Y6W1"/>
<proteinExistence type="predicted"/>